<comment type="similarity">
    <text evidence="10">Belongs to the MurCDEF family. MurF subfamily.</text>
</comment>
<sequence length="459" mass="47361">MLKALRLSEICAPLNARLIGEDCAFDAVSTDSRAIQPGQLFIALTGPNFDGHDYLVDVAAKGAVAALVEREVAGAPLPQLLVADTRLALGRLGALNRQAYGGPLVAVTGSSGKTTVKEMLASILRTAFVEQGCAVLATRGNLNNELGVPLTLLELAAQHKAAVIELGASRVGEIAYTVGLAQPHVAIITNAGTAHVGEFGGPEKIVEAKGEILAGLGAGGVAVLNRDDSAFALWQQRAGDKRVLSFALHDSAADFHVSDLDRDARGCSAFTLHCADGLARIQLNLLGEHNVANALAAAAAAWALSVPLVDIKNGLENLQPVKGRAVAQLAAKGVRVIDDSYNANPASICAAVDILAGFSGRTILVLGDMGELGAWAEQAHREVGQYAADKVAALYAVGPLTAHAVAAFGADGRHFADQASLIDALRHEQGDTTILIKGSRSAAMEKVVAALCGTSGENH</sequence>
<reference evidence="15 16" key="1">
    <citation type="submission" date="2023-01" db="EMBL/GenBank/DDBJ databases">
        <title>Pseudomonas SA3-5T sp. nov., isolated from tidal flat sediment.</title>
        <authorList>
            <person name="Kim H.S."/>
            <person name="Kim J.-S."/>
            <person name="Suh M.K."/>
            <person name="Eom M.K."/>
            <person name="Lee J.-S."/>
        </authorList>
    </citation>
    <scope>NUCLEOTIDE SEQUENCE [LARGE SCALE GENOMIC DNA]</scope>
    <source>
        <strain evidence="15 16">SA3-5</strain>
    </source>
</reference>
<evidence type="ECO:0000256" key="7">
    <source>
        <dbReference type="ARBA" id="ARBA00022984"/>
    </source>
</evidence>
<keyword evidence="2 10" id="KW-0436">Ligase</keyword>
<dbReference type="PANTHER" id="PTHR43024">
    <property type="entry name" value="UDP-N-ACETYLMURAMOYL-TRIPEPTIDE--D-ALANYL-D-ALANINE LIGASE"/>
    <property type="match status" value="1"/>
</dbReference>
<feature type="binding site" evidence="10">
    <location>
        <begin position="109"/>
        <end position="115"/>
    </location>
    <ligand>
        <name>ATP</name>
        <dbReference type="ChEBI" id="CHEBI:30616"/>
    </ligand>
</feature>
<evidence type="ECO:0000256" key="11">
    <source>
        <dbReference type="RuleBase" id="RU004136"/>
    </source>
</evidence>
<dbReference type="RefSeq" id="WP_271346182.1">
    <property type="nucleotide sequence ID" value="NZ_JAQJZJ010000001.1"/>
</dbReference>
<organism evidence="15 16">
    <name type="scientific">Pseudomonas aestuarii</name>
    <dbReference type="NCBI Taxonomy" id="3018340"/>
    <lineage>
        <taxon>Bacteria</taxon>
        <taxon>Pseudomonadati</taxon>
        <taxon>Pseudomonadota</taxon>
        <taxon>Gammaproteobacteria</taxon>
        <taxon>Pseudomonadales</taxon>
        <taxon>Pseudomonadaceae</taxon>
        <taxon>Pseudomonas</taxon>
    </lineage>
</organism>
<dbReference type="Pfam" id="PF02875">
    <property type="entry name" value="Mur_ligase_C"/>
    <property type="match status" value="1"/>
</dbReference>
<evidence type="ECO:0000256" key="8">
    <source>
        <dbReference type="ARBA" id="ARBA00023306"/>
    </source>
</evidence>
<dbReference type="Proteomes" id="UP001212042">
    <property type="component" value="Unassembled WGS sequence"/>
</dbReference>
<dbReference type="SUPFAM" id="SSF53623">
    <property type="entry name" value="MurD-like peptide ligases, catalytic domain"/>
    <property type="match status" value="1"/>
</dbReference>
<dbReference type="InterPro" id="IPR036565">
    <property type="entry name" value="Mur-like_cat_sf"/>
</dbReference>
<dbReference type="Gene3D" id="3.90.190.20">
    <property type="entry name" value="Mur ligase, C-terminal domain"/>
    <property type="match status" value="1"/>
</dbReference>
<evidence type="ECO:0000256" key="4">
    <source>
        <dbReference type="ARBA" id="ARBA00022741"/>
    </source>
</evidence>
<comment type="subcellular location">
    <subcellularLocation>
        <location evidence="10 11">Cytoplasm</location>
    </subcellularLocation>
</comment>
<comment type="pathway">
    <text evidence="10 11">Cell wall biogenesis; peptidoglycan biosynthesis.</text>
</comment>
<keyword evidence="3 10" id="KW-0132">Cell division</keyword>
<dbReference type="InterPro" id="IPR051046">
    <property type="entry name" value="MurCDEF_CellWall_CoF430Synth"/>
</dbReference>
<evidence type="ECO:0000256" key="5">
    <source>
        <dbReference type="ARBA" id="ARBA00022840"/>
    </source>
</evidence>
<dbReference type="GO" id="GO:0016874">
    <property type="term" value="F:ligase activity"/>
    <property type="evidence" value="ECO:0007669"/>
    <property type="project" value="UniProtKB-KW"/>
</dbReference>
<comment type="catalytic activity">
    <reaction evidence="10 11">
        <text>D-alanyl-D-alanine + UDP-N-acetyl-alpha-D-muramoyl-L-alanyl-gamma-D-glutamyl-meso-2,6-diaminopimelate + ATP = UDP-N-acetyl-alpha-D-muramoyl-L-alanyl-gamma-D-glutamyl-meso-2,6-diaminopimeloyl-D-alanyl-D-alanine + ADP + phosphate + H(+)</text>
        <dbReference type="Rhea" id="RHEA:28374"/>
        <dbReference type="ChEBI" id="CHEBI:15378"/>
        <dbReference type="ChEBI" id="CHEBI:30616"/>
        <dbReference type="ChEBI" id="CHEBI:43474"/>
        <dbReference type="ChEBI" id="CHEBI:57822"/>
        <dbReference type="ChEBI" id="CHEBI:61386"/>
        <dbReference type="ChEBI" id="CHEBI:83905"/>
        <dbReference type="ChEBI" id="CHEBI:456216"/>
        <dbReference type="EC" id="6.3.2.10"/>
    </reaction>
</comment>
<evidence type="ECO:0000256" key="2">
    <source>
        <dbReference type="ARBA" id="ARBA00022598"/>
    </source>
</evidence>
<evidence type="ECO:0000259" key="12">
    <source>
        <dbReference type="Pfam" id="PF01225"/>
    </source>
</evidence>
<comment type="function">
    <text evidence="10 11">Involved in cell wall formation. Catalyzes the final step in the synthesis of UDP-N-acetylmuramoyl-pentapeptide, the precursor of murein.</text>
</comment>
<keyword evidence="7 10" id="KW-0573">Peptidoglycan synthesis</keyword>
<evidence type="ECO:0000256" key="6">
    <source>
        <dbReference type="ARBA" id="ARBA00022960"/>
    </source>
</evidence>
<proteinExistence type="inferred from homology"/>
<evidence type="ECO:0000259" key="13">
    <source>
        <dbReference type="Pfam" id="PF02875"/>
    </source>
</evidence>
<dbReference type="Gene3D" id="3.40.1190.10">
    <property type="entry name" value="Mur-like, catalytic domain"/>
    <property type="match status" value="1"/>
</dbReference>
<dbReference type="SUPFAM" id="SSF63418">
    <property type="entry name" value="MurE/MurF N-terminal domain"/>
    <property type="match status" value="1"/>
</dbReference>
<feature type="domain" description="Mur ligase central" evidence="14">
    <location>
        <begin position="107"/>
        <end position="301"/>
    </location>
</feature>
<keyword evidence="9 10" id="KW-0961">Cell wall biogenesis/degradation</keyword>
<evidence type="ECO:0000256" key="1">
    <source>
        <dbReference type="ARBA" id="ARBA00022490"/>
    </source>
</evidence>
<feature type="domain" description="Mur ligase N-terminal catalytic" evidence="12">
    <location>
        <begin position="27"/>
        <end position="92"/>
    </location>
</feature>
<dbReference type="Pfam" id="PF08245">
    <property type="entry name" value="Mur_ligase_M"/>
    <property type="match status" value="1"/>
</dbReference>
<keyword evidence="4 10" id="KW-0547">Nucleotide-binding</keyword>
<dbReference type="NCBIfam" id="TIGR01143">
    <property type="entry name" value="murF"/>
    <property type="match status" value="1"/>
</dbReference>
<dbReference type="InterPro" id="IPR036615">
    <property type="entry name" value="Mur_ligase_C_dom_sf"/>
</dbReference>
<dbReference type="InterPro" id="IPR004101">
    <property type="entry name" value="Mur_ligase_C"/>
</dbReference>
<name>A0ABT4XA48_9PSED</name>
<feature type="domain" description="Mur ligase C-terminal" evidence="13">
    <location>
        <begin position="331"/>
        <end position="440"/>
    </location>
</feature>
<keyword evidence="5 10" id="KW-0067">ATP-binding</keyword>
<keyword evidence="16" id="KW-1185">Reference proteome</keyword>
<protein>
    <recommendedName>
        <fullName evidence="10 11">UDP-N-acetylmuramoyl-tripeptide--D-alanyl-D-alanine ligase</fullName>
        <ecNumber evidence="10 11">6.3.2.10</ecNumber>
    </recommendedName>
    <alternativeName>
        <fullName evidence="10">D-alanyl-D-alanine-adding enzyme</fullName>
    </alternativeName>
</protein>
<dbReference type="HAMAP" id="MF_02019">
    <property type="entry name" value="MurF"/>
    <property type="match status" value="1"/>
</dbReference>
<dbReference type="InterPro" id="IPR005863">
    <property type="entry name" value="UDP-N-AcMur_synth"/>
</dbReference>
<gene>
    <name evidence="10" type="primary">murF</name>
    <name evidence="15" type="ORF">PH586_02500</name>
</gene>
<dbReference type="SUPFAM" id="SSF53244">
    <property type="entry name" value="MurD-like peptide ligases, peptide-binding domain"/>
    <property type="match status" value="1"/>
</dbReference>
<dbReference type="Gene3D" id="3.40.1390.10">
    <property type="entry name" value="MurE/MurF, N-terminal domain"/>
    <property type="match status" value="1"/>
</dbReference>
<dbReference type="Pfam" id="PF01225">
    <property type="entry name" value="Mur_ligase"/>
    <property type="match status" value="1"/>
</dbReference>
<evidence type="ECO:0000313" key="16">
    <source>
        <dbReference type="Proteomes" id="UP001212042"/>
    </source>
</evidence>
<comment type="caution">
    <text evidence="15">The sequence shown here is derived from an EMBL/GenBank/DDBJ whole genome shotgun (WGS) entry which is preliminary data.</text>
</comment>
<evidence type="ECO:0000259" key="14">
    <source>
        <dbReference type="Pfam" id="PF08245"/>
    </source>
</evidence>
<evidence type="ECO:0000256" key="10">
    <source>
        <dbReference type="HAMAP-Rule" id="MF_02019"/>
    </source>
</evidence>
<evidence type="ECO:0000256" key="3">
    <source>
        <dbReference type="ARBA" id="ARBA00022618"/>
    </source>
</evidence>
<dbReference type="PANTHER" id="PTHR43024:SF1">
    <property type="entry name" value="UDP-N-ACETYLMURAMOYL-TRIPEPTIDE--D-ALANYL-D-ALANINE LIGASE"/>
    <property type="match status" value="1"/>
</dbReference>
<keyword evidence="1 10" id="KW-0963">Cytoplasm</keyword>
<keyword evidence="6 10" id="KW-0133">Cell shape</keyword>
<evidence type="ECO:0000256" key="9">
    <source>
        <dbReference type="ARBA" id="ARBA00023316"/>
    </source>
</evidence>
<keyword evidence="8 10" id="KW-0131">Cell cycle</keyword>
<dbReference type="InterPro" id="IPR035911">
    <property type="entry name" value="MurE/MurF_N"/>
</dbReference>
<accession>A0ABT4XA48</accession>
<dbReference type="InterPro" id="IPR013221">
    <property type="entry name" value="Mur_ligase_cen"/>
</dbReference>
<dbReference type="EMBL" id="JAQJZJ010000001">
    <property type="protein sequence ID" value="MDA7085259.1"/>
    <property type="molecule type" value="Genomic_DNA"/>
</dbReference>
<evidence type="ECO:0000313" key="15">
    <source>
        <dbReference type="EMBL" id="MDA7085259.1"/>
    </source>
</evidence>
<dbReference type="InterPro" id="IPR000713">
    <property type="entry name" value="Mur_ligase_N"/>
</dbReference>
<dbReference type="EC" id="6.3.2.10" evidence="10 11"/>